<dbReference type="InterPro" id="IPR014710">
    <property type="entry name" value="RmlC-like_jellyroll"/>
</dbReference>
<dbReference type="PROSITE" id="PS50042">
    <property type="entry name" value="CNMP_BINDING_3"/>
    <property type="match status" value="1"/>
</dbReference>
<reference evidence="3" key="1">
    <citation type="submission" date="2016-10" db="EMBL/GenBank/DDBJ databases">
        <authorList>
            <person name="Varghese N."/>
            <person name="Submissions S."/>
        </authorList>
    </citation>
    <scope>NUCLEOTIDE SEQUENCE [LARGE SCALE GENOMIC DNA]</scope>
    <source>
        <strain evidence="3">DSM 26894</strain>
    </source>
</reference>
<dbReference type="Pfam" id="PF00027">
    <property type="entry name" value="cNMP_binding"/>
    <property type="match status" value="1"/>
</dbReference>
<dbReference type="InterPro" id="IPR000595">
    <property type="entry name" value="cNMP-bd_dom"/>
</dbReference>
<sequence>MQEPDTEPRALPGSLLLAALSEHDRQDFVQGGLRRDYAAGQGIFLRGDPADALLVIESGRVEISVCSRSGRKSVIGYLSDGELLGEIALLDGGLRSADAVPVARPA</sequence>
<dbReference type="SUPFAM" id="SSF51206">
    <property type="entry name" value="cAMP-binding domain-like"/>
    <property type="match status" value="1"/>
</dbReference>
<dbReference type="STRING" id="311180.SAMN04488050_108138"/>
<dbReference type="RefSeq" id="WP_176806733.1">
    <property type="nucleotide sequence ID" value="NZ_FNCL01000009.1"/>
</dbReference>
<dbReference type="AlphaFoldDB" id="A0A1I6UL66"/>
<dbReference type="Gene3D" id="2.60.120.10">
    <property type="entry name" value="Jelly Rolls"/>
    <property type="match status" value="1"/>
</dbReference>
<dbReference type="InterPro" id="IPR018490">
    <property type="entry name" value="cNMP-bd_dom_sf"/>
</dbReference>
<protein>
    <submittedName>
        <fullName evidence="2">Cyclic nucleotide-binding domain-containing protein</fullName>
    </submittedName>
</protein>
<accession>A0A1I6UL66</accession>
<keyword evidence="3" id="KW-1185">Reference proteome</keyword>
<evidence type="ECO:0000313" key="3">
    <source>
        <dbReference type="Proteomes" id="UP000199392"/>
    </source>
</evidence>
<dbReference type="Proteomes" id="UP000199392">
    <property type="component" value="Unassembled WGS sequence"/>
</dbReference>
<feature type="domain" description="Cyclic nucleotide-binding" evidence="1">
    <location>
        <begin position="16"/>
        <end position="100"/>
    </location>
</feature>
<evidence type="ECO:0000259" key="1">
    <source>
        <dbReference type="PROSITE" id="PS50042"/>
    </source>
</evidence>
<dbReference type="CDD" id="cd00038">
    <property type="entry name" value="CAP_ED"/>
    <property type="match status" value="1"/>
</dbReference>
<dbReference type="EMBL" id="FOZW01000008">
    <property type="protein sequence ID" value="SFT02163.1"/>
    <property type="molecule type" value="Genomic_DNA"/>
</dbReference>
<evidence type="ECO:0000313" key="2">
    <source>
        <dbReference type="EMBL" id="SFT02163.1"/>
    </source>
</evidence>
<gene>
    <name evidence="2" type="ORF">SAMN04488050_108138</name>
</gene>
<proteinExistence type="predicted"/>
<name>A0A1I6UL66_9RHOB</name>
<organism evidence="2 3">
    <name type="scientific">Alloyangia pacifica</name>
    <dbReference type="NCBI Taxonomy" id="311180"/>
    <lineage>
        <taxon>Bacteria</taxon>
        <taxon>Pseudomonadati</taxon>
        <taxon>Pseudomonadota</taxon>
        <taxon>Alphaproteobacteria</taxon>
        <taxon>Rhodobacterales</taxon>
        <taxon>Roseobacteraceae</taxon>
        <taxon>Alloyangia</taxon>
    </lineage>
</organism>